<evidence type="ECO:0000256" key="2">
    <source>
        <dbReference type="SAM" id="Phobius"/>
    </source>
</evidence>
<protein>
    <submittedName>
        <fullName evidence="3">Uncharacterized protein</fullName>
    </submittedName>
</protein>
<feature type="compositionally biased region" description="Polar residues" evidence="1">
    <location>
        <begin position="121"/>
        <end position="130"/>
    </location>
</feature>
<feature type="compositionally biased region" description="Pro residues" evidence="1">
    <location>
        <begin position="99"/>
        <end position="119"/>
    </location>
</feature>
<dbReference type="Proteomes" id="UP000666915">
    <property type="component" value="Unassembled WGS sequence"/>
</dbReference>
<keyword evidence="2" id="KW-0812">Transmembrane</keyword>
<reference evidence="3 4" key="1">
    <citation type="submission" date="2021-03" db="EMBL/GenBank/DDBJ databases">
        <authorList>
            <person name="Kanchanasin P."/>
            <person name="Saeng-In P."/>
            <person name="Phongsopitanun W."/>
            <person name="Yuki M."/>
            <person name="Kudo T."/>
            <person name="Ohkuma M."/>
            <person name="Tanasupawat S."/>
        </authorList>
    </citation>
    <scope>NUCLEOTIDE SEQUENCE [LARGE SCALE GENOMIC DNA]</scope>
    <source>
        <strain evidence="3 4">L46</strain>
    </source>
</reference>
<dbReference type="PRINTS" id="PR00049">
    <property type="entry name" value="WILMSTUMOUR"/>
</dbReference>
<feature type="transmembrane region" description="Helical" evidence="2">
    <location>
        <begin position="36"/>
        <end position="57"/>
    </location>
</feature>
<accession>A0ABS3QVY1</accession>
<dbReference type="RefSeq" id="WP_208266344.1">
    <property type="nucleotide sequence ID" value="NZ_BAAAGM010000018.1"/>
</dbReference>
<name>A0ABS3QVY1_9ACTN</name>
<dbReference type="EMBL" id="JAGEOK010000006">
    <property type="protein sequence ID" value="MBO2438006.1"/>
    <property type="molecule type" value="Genomic_DNA"/>
</dbReference>
<sequence length="146" mass="14023">MAGRILKWLGGVVALASVCALAAYFAAVGLDKADKTASVLGAFIALASLAMSAYGAFLDRPRSGGGTGGGQSVTDSTVGGRLTVVRNVQGSLRIGGGSAPPPGPAPAPPPGPASPPPPGGQSVSRSQISGDATLVDGVGGDAQVDT</sequence>
<comment type="caution">
    <text evidence="3">The sequence shown here is derived from an EMBL/GenBank/DDBJ whole genome shotgun (WGS) entry which is preliminary data.</text>
</comment>
<gene>
    <name evidence="3" type="ORF">J4557_10790</name>
</gene>
<keyword evidence="2" id="KW-1133">Transmembrane helix</keyword>
<evidence type="ECO:0000313" key="3">
    <source>
        <dbReference type="EMBL" id="MBO2438006.1"/>
    </source>
</evidence>
<keyword evidence="2" id="KW-0472">Membrane</keyword>
<evidence type="ECO:0000313" key="4">
    <source>
        <dbReference type="Proteomes" id="UP000666915"/>
    </source>
</evidence>
<keyword evidence="4" id="KW-1185">Reference proteome</keyword>
<organism evidence="3 4">
    <name type="scientific">Actinomadura nitritigenes</name>
    <dbReference type="NCBI Taxonomy" id="134602"/>
    <lineage>
        <taxon>Bacteria</taxon>
        <taxon>Bacillati</taxon>
        <taxon>Actinomycetota</taxon>
        <taxon>Actinomycetes</taxon>
        <taxon>Streptosporangiales</taxon>
        <taxon>Thermomonosporaceae</taxon>
        <taxon>Actinomadura</taxon>
    </lineage>
</organism>
<feature type="region of interest" description="Disordered" evidence="1">
    <location>
        <begin position="60"/>
        <end position="146"/>
    </location>
</feature>
<proteinExistence type="predicted"/>
<evidence type="ECO:0000256" key="1">
    <source>
        <dbReference type="SAM" id="MobiDB-lite"/>
    </source>
</evidence>
<feature type="transmembrane region" description="Helical" evidence="2">
    <location>
        <begin position="12"/>
        <end position="30"/>
    </location>
</feature>